<feature type="region of interest" description="Disordered" evidence="1">
    <location>
        <begin position="556"/>
        <end position="597"/>
    </location>
</feature>
<feature type="compositionally biased region" description="Basic and acidic residues" evidence="1">
    <location>
        <begin position="581"/>
        <end position="591"/>
    </location>
</feature>
<dbReference type="RefSeq" id="WP_259040398.1">
    <property type="nucleotide sequence ID" value="NZ_JANUAW010000013.1"/>
</dbReference>
<dbReference type="AlphaFoldDB" id="A0A9X2V7F9"/>
<accession>A0A9X2V7F9</accession>
<gene>
    <name evidence="2" type="ORF">GGP45_003037</name>
</gene>
<name>A0A9X2V7F9_9BACT</name>
<evidence type="ECO:0000313" key="3">
    <source>
        <dbReference type="Proteomes" id="UP001155144"/>
    </source>
</evidence>
<feature type="compositionally biased region" description="Low complexity" evidence="1">
    <location>
        <begin position="567"/>
        <end position="579"/>
    </location>
</feature>
<dbReference type="Proteomes" id="UP001155144">
    <property type="component" value="Unassembled WGS sequence"/>
</dbReference>
<evidence type="ECO:0000313" key="2">
    <source>
        <dbReference type="EMBL" id="MCS4122670.1"/>
    </source>
</evidence>
<organism evidence="2 3">
    <name type="scientific">Salinibacter ruber</name>
    <dbReference type="NCBI Taxonomy" id="146919"/>
    <lineage>
        <taxon>Bacteria</taxon>
        <taxon>Pseudomonadati</taxon>
        <taxon>Rhodothermota</taxon>
        <taxon>Rhodothermia</taxon>
        <taxon>Rhodothermales</taxon>
        <taxon>Salinibacteraceae</taxon>
        <taxon>Salinibacter</taxon>
    </lineage>
</organism>
<protein>
    <submittedName>
        <fullName evidence="2">Uncharacterized protein</fullName>
    </submittedName>
</protein>
<proteinExistence type="predicted"/>
<reference evidence="2" key="1">
    <citation type="submission" date="2022-08" db="EMBL/GenBank/DDBJ databases">
        <title>Genomic Encyclopedia of Type Strains, Phase V (KMG-V): Genome sequencing to study the core and pangenomes of soil and plant-associated prokaryotes.</title>
        <authorList>
            <person name="Whitman W."/>
        </authorList>
    </citation>
    <scope>NUCLEOTIDE SEQUENCE</scope>
    <source>
        <strain evidence="2">SP3026</strain>
    </source>
</reference>
<sequence>MGSHYERVNLSPEQRKKFISKASQKYPFSEQAIGHSSSLWSWEDLSENEALSWSEELIARFEDRWGWRRLSENEALPWSKELIARFEDQWSWRKLSENEALPWDEELIDRYEDRWSWRELSGNEDLPWSKELISRYENRWSSNGIGSSIGLSGNEALPWTEDVIKQSRDWWDWKELSANEALPRSEGLIAQYMDQWDWENLSTNEALPWSEELIARFEDRWQWTDRRGADALSGNGALPWDKELISRYRDQWDWRILSGNEALPWSEALIERFKDEWSWRELSGNESLPWSEELIERFEDRWVWLVRGTLSQNEALPWSEALIEQYEDQWDWEGLGLSGNEALPWSTELIERFKERWSWGALSENEALPWSEELIERFAERWNWEEIAGSTRIIKHLTLQDIQQIANDPKPPDPINSRVEVWKLTATEAKPVDKFPPRRVGKSEVIDSQVTEPARDRISQLSAEAEEAHFLLLVVQYNERFEGKFADFLQRETRYELWKDGDRYFADAFDPPRREGCYYRLLCYPEGPSELPSGEVLQKSDASEIFHGRSERPLGDVQWERDDRSDGGLLSSGEEALGGKPSKEEPSHPDEVTGALGEGSVGIRTYTHIRGHQLEFCRLELYIDGTEHWVLSEGNEY</sequence>
<evidence type="ECO:0000256" key="1">
    <source>
        <dbReference type="SAM" id="MobiDB-lite"/>
    </source>
</evidence>
<feature type="compositionally biased region" description="Basic and acidic residues" evidence="1">
    <location>
        <begin position="556"/>
        <end position="566"/>
    </location>
</feature>
<comment type="caution">
    <text evidence="2">The sequence shown here is derived from an EMBL/GenBank/DDBJ whole genome shotgun (WGS) entry which is preliminary data.</text>
</comment>
<dbReference type="EMBL" id="JANUBL010000008">
    <property type="protein sequence ID" value="MCS4122670.1"/>
    <property type="molecule type" value="Genomic_DNA"/>
</dbReference>